<dbReference type="PANTHER" id="PTHR43252">
    <property type="entry name" value="TRANSCRIPTIONAL REGULATOR YQJI"/>
    <property type="match status" value="1"/>
</dbReference>
<dbReference type="RefSeq" id="WP_087370311.1">
    <property type="nucleotide sequence ID" value="NZ_NFKK01000002.1"/>
</dbReference>
<sequence length="111" mass="12771">MELDKNLIGGSTRLLLLSLLSESDRYGYDIIRTLAERSQNVFAFKEGTLYPVLHKLEAEGCIRSYEKVVDGRRRRYYSITEQGKKQLIEERQQWTTFSTAVAHILNGPAFA</sequence>
<accession>A0A1Y4LIT9</accession>
<dbReference type="Proteomes" id="UP000195897">
    <property type="component" value="Unassembled WGS sequence"/>
</dbReference>
<organism evidence="2 3">
    <name type="scientific">Butyricicoccus pullicaecorum</name>
    <dbReference type="NCBI Taxonomy" id="501571"/>
    <lineage>
        <taxon>Bacteria</taxon>
        <taxon>Bacillati</taxon>
        <taxon>Bacillota</taxon>
        <taxon>Clostridia</taxon>
        <taxon>Eubacteriales</taxon>
        <taxon>Butyricicoccaceae</taxon>
        <taxon>Butyricicoccus</taxon>
    </lineage>
</organism>
<dbReference type="InterPro" id="IPR036390">
    <property type="entry name" value="WH_DNA-bd_sf"/>
</dbReference>
<evidence type="ECO:0000313" key="3">
    <source>
        <dbReference type="Proteomes" id="UP000195897"/>
    </source>
</evidence>
<reference evidence="3" key="1">
    <citation type="submission" date="2017-04" db="EMBL/GenBank/DDBJ databases">
        <title>Function of individual gut microbiota members based on whole genome sequencing of pure cultures obtained from chicken caecum.</title>
        <authorList>
            <person name="Medvecky M."/>
            <person name="Cejkova D."/>
            <person name="Polansky O."/>
            <person name="Karasova D."/>
            <person name="Kubasova T."/>
            <person name="Cizek A."/>
            <person name="Rychlik I."/>
        </authorList>
    </citation>
    <scope>NUCLEOTIDE SEQUENCE [LARGE SCALE GENOMIC DNA]</scope>
    <source>
        <strain evidence="3">An180</strain>
    </source>
</reference>
<comment type="caution">
    <text evidence="2">The sequence shown here is derived from an EMBL/GenBank/DDBJ whole genome shotgun (WGS) entry which is preliminary data.</text>
</comment>
<evidence type="ECO:0000259" key="1">
    <source>
        <dbReference type="Pfam" id="PF03551"/>
    </source>
</evidence>
<name>A0A1Y4LIT9_9FIRM</name>
<gene>
    <name evidence="2" type="ORF">B5F17_02255</name>
</gene>
<dbReference type="InterPro" id="IPR005149">
    <property type="entry name" value="Tscrpt_reg_PadR_N"/>
</dbReference>
<evidence type="ECO:0000313" key="2">
    <source>
        <dbReference type="EMBL" id="OUP54052.1"/>
    </source>
</evidence>
<proteinExistence type="predicted"/>
<dbReference type="SUPFAM" id="SSF46785">
    <property type="entry name" value="Winged helix' DNA-binding domain"/>
    <property type="match status" value="1"/>
</dbReference>
<protein>
    <submittedName>
        <fullName evidence="2">PadR family transcriptional regulator</fullName>
    </submittedName>
</protein>
<dbReference type="AlphaFoldDB" id="A0A1Y4LIT9"/>
<dbReference type="PANTHER" id="PTHR43252:SF7">
    <property type="entry name" value="TRANSCRIPTIONAL REGULATOR YQJI"/>
    <property type="match status" value="1"/>
</dbReference>
<dbReference type="EMBL" id="NFKK01000002">
    <property type="protein sequence ID" value="OUP54052.1"/>
    <property type="molecule type" value="Genomic_DNA"/>
</dbReference>
<dbReference type="Gene3D" id="1.10.10.10">
    <property type="entry name" value="Winged helix-like DNA-binding domain superfamily/Winged helix DNA-binding domain"/>
    <property type="match status" value="1"/>
</dbReference>
<feature type="domain" description="Transcription regulator PadR N-terminal" evidence="1">
    <location>
        <begin position="16"/>
        <end position="87"/>
    </location>
</feature>
<dbReference type="Pfam" id="PF03551">
    <property type="entry name" value="PadR"/>
    <property type="match status" value="1"/>
</dbReference>
<dbReference type="InterPro" id="IPR036388">
    <property type="entry name" value="WH-like_DNA-bd_sf"/>
</dbReference>